<evidence type="ECO:0000313" key="2">
    <source>
        <dbReference type="EMBL" id="WCT14909.1"/>
    </source>
</evidence>
<sequence length="320" mass="37744">MALVSVIIPNYNHARYLPQRINSVLNQTYQDFELIILDDFSTDGSREVIEQYRNHPKVSHVVFNEVNSGSTFKQWKKGIELSSGDYIWLAESDDYAGDVLLDTLMKPLETDENVLLSYCQSLIVDENNDALFLCDWADPLDKDKWKHDHIEDAEKELDSYLRYRNTIPNASAVVFRKPKDLSVFDDIVGMKFSGDWLFWKRQLSRGGKIAFSQLVLNFFRMHPQTTRHLLSMEKEKQRVKELSLFVDQDSYSVFDKRYDWMLIFWFEHRSAYKGTLQYFIPGFPVKMQIRTYILVLDKILKRIKKSLFPLMPVKTQYQSS</sequence>
<proteinExistence type="predicted"/>
<name>A0ABY7TEF6_9SPHI</name>
<dbReference type="SUPFAM" id="SSF53448">
    <property type="entry name" value="Nucleotide-diphospho-sugar transferases"/>
    <property type="match status" value="1"/>
</dbReference>
<dbReference type="EC" id="2.4.-.-" evidence="2"/>
<evidence type="ECO:0000259" key="1">
    <source>
        <dbReference type="Pfam" id="PF00535"/>
    </source>
</evidence>
<accession>A0ABY7TEF6</accession>
<dbReference type="InterPro" id="IPR001173">
    <property type="entry name" value="Glyco_trans_2-like"/>
</dbReference>
<keyword evidence="2" id="KW-0328">Glycosyltransferase</keyword>
<feature type="domain" description="Glycosyltransferase 2-like" evidence="1">
    <location>
        <begin position="5"/>
        <end position="115"/>
    </location>
</feature>
<dbReference type="GO" id="GO:0016757">
    <property type="term" value="F:glycosyltransferase activity"/>
    <property type="evidence" value="ECO:0007669"/>
    <property type="project" value="UniProtKB-KW"/>
</dbReference>
<dbReference type="PANTHER" id="PTHR43685">
    <property type="entry name" value="GLYCOSYLTRANSFERASE"/>
    <property type="match status" value="1"/>
</dbReference>
<dbReference type="Pfam" id="PF00535">
    <property type="entry name" value="Glycos_transf_2"/>
    <property type="match status" value="1"/>
</dbReference>
<protein>
    <submittedName>
        <fullName evidence="2">Glycosyltransferase</fullName>
        <ecNumber evidence="2">2.4.-.-</ecNumber>
    </submittedName>
</protein>
<dbReference type="InterPro" id="IPR050834">
    <property type="entry name" value="Glycosyltransf_2"/>
</dbReference>
<dbReference type="Gene3D" id="3.90.550.10">
    <property type="entry name" value="Spore Coat Polysaccharide Biosynthesis Protein SpsA, Chain A"/>
    <property type="match status" value="1"/>
</dbReference>
<keyword evidence="2" id="KW-0808">Transferase</keyword>
<organism evidence="2 3">
    <name type="scientific">Mucilaginibacter jinjuensis</name>
    <dbReference type="NCBI Taxonomy" id="1176721"/>
    <lineage>
        <taxon>Bacteria</taxon>
        <taxon>Pseudomonadati</taxon>
        <taxon>Bacteroidota</taxon>
        <taxon>Sphingobacteriia</taxon>
        <taxon>Sphingobacteriales</taxon>
        <taxon>Sphingobacteriaceae</taxon>
        <taxon>Mucilaginibacter</taxon>
    </lineage>
</organism>
<dbReference type="EMBL" id="CP117167">
    <property type="protein sequence ID" value="WCT14909.1"/>
    <property type="molecule type" value="Genomic_DNA"/>
</dbReference>
<keyword evidence="3" id="KW-1185">Reference proteome</keyword>
<dbReference type="RefSeq" id="WP_273633402.1">
    <property type="nucleotide sequence ID" value="NZ_CP117167.1"/>
</dbReference>
<dbReference type="InterPro" id="IPR029044">
    <property type="entry name" value="Nucleotide-diphossugar_trans"/>
</dbReference>
<reference evidence="2 3" key="1">
    <citation type="submission" date="2023-02" db="EMBL/GenBank/DDBJ databases">
        <title>Genome sequence of Mucilaginibacter jinjuensis strain KACC 16571.</title>
        <authorList>
            <person name="Kim S."/>
            <person name="Heo J."/>
            <person name="Kwon S.-W."/>
        </authorList>
    </citation>
    <scope>NUCLEOTIDE SEQUENCE [LARGE SCALE GENOMIC DNA]</scope>
    <source>
        <strain evidence="2 3">KACC 16571</strain>
    </source>
</reference>
<dbReference type="Proteomes" id="UP001216139">
    <property type="component" value="Chromosome"/>
</dbReference>
<dbReference type="PANTHER" id="PTHR43685:SF2">
    <property type="entry name" value="GLYCOSYLTRANSFERASE 2-LIKE DOMAIN-CONTAINING PROTEIN"/>
    <property type="match status" value="1"/>
</dbReference>
<evidence type="ECO:0000313" key="3">
    <source>
        <dbReference type="Proteomes" id="UP001216139"/>
    </source>
</evidence>
<gene>
    <name evidence="2" type="ORF">PQO05_13280</name>
</gene>